<dbReference type="OrthoDB" id="9815897at2"/>
<feature type="transmembrane region" description="Helical" evidence="1">
    <location>
        <begin position="7"/>
        <end position="26"/>
    </location>
</feature>
<evidence type="ECO:0000256" key="1">
    <source>
        <dbReference type="SAM" id="Phobius"/>
    </source>
</evidence>
<gene>
    <name evidence="2" type="ORF">Q766_02645</name>
</gene>
<dbReference type="AlphaFoldDB" id="A0A0A2MQR6"/>
<keyword evidence="1" id="KW-0472">Membrane</keyword>
<dbReference type="Proteomes" id="UP000030111">
    <property type="component" value="Unassembled WGS sequence"/>
</dbReference>
<comment type="caution">
    <text evidence="2">The sequence shown here is derived from an EMBL/GenBank/DDBJ whole genome shotgun (WGS) entry which is preliminary data.</text>
</comment>
<name>A0A0A2MQR6_9FLAO</name>
<dbReference type="EMBL" id="JRLY01000001">
    <property type="protein sequence ID" value="KGO95027.1"/>
    <property type="molecule type" value="Genomic_DNA"/>
</dbReference>
<dbReference type="Pfam" id="PF10825">
    <property type="entry name" value="DUF2752"/>
    <property type="match status" value="1"/>
</dbReference>
<dbReference type="RefSeq" id="WP_026992407.1">
    <property type="nucleotide sequence ID" value="NZ_JRLY01000001.1"/>
</dbReference>
<organism evidence="2 3">
    <name type="scientific">Flavobacterium subsaxonicum WB 4.1-42 = DSM 21790</name>
    <dbReference type="NCBI Taxonomy" id="1121898"/>
    <lineage>
        <taxon>Bacteria</taxon>
        <taxon>Pseudomonadati</taxon>
        <taxon>Bacteroidota</taxon>
        <taxon>Flavobacteriia</taxon>
        <taxon>Flavobacteriales</taxon>
        <taxon>Flavobacteriaceae</taxon>
        <taxon>Flavobacterium</taxon>
    </lineage>
</organism>
<accession>A0A0A2MQR6</accession>
<protein>
    <recommendedName>
        <fullName evidence="4">DUF2752 domain-containing protein</fullName>
    </recommendedName>
</protein>
<reference evidence="2 3" key="1">
    <citation type="submission" date="2013-09" db="EMBL/GenBank/DDBJ databases">
        <authorList>
            <person name="Zeng Z."/>
            <person name="Chen C."/>
        </authorList>
    </citation>
    <scope>NUCLEOTIDE SEQUENCE [LARGE SCALE GENOMIC DNA]</scope>
    <source>
        <strain evidence="2 3">WB 4.1-42</strain>
    </source>
</reference>
<dbReference type="InterPro" id="IPR021215">
    <property type="entry name" value="DUF2752"/>
</dbReference>
<feature type="transmembrane region" description="Helical" evidence="1">
    <location>
        <begin position="68"/>
        <end position="90"/>
    </location>
</feature>
<keyword evidence="1" id="KW-1133">Transmembrane helix</keyword>
<evidence type="ECO:0008006" key="4">
    <source>
        <dbReference type="Google" id="ProtNLM"/>
    </source>
</evidence>
<dbReference type="eggNOG" id="ENOG5032YJJ">
    <property type="taxonomic scope" value="Bacteria"/>
</dbReference>
<evidence type="ECO:0000313" key="2">
    <source>
        <dbReference type="EMBL" id="KGO95027.1"/>
    </source>
</evidence>
<dbReference type="STRING" id="1121898.GCA_000422725_01000"/>
<feature type="transmembrane region" description="Helical" evidence="1">
    <location>
        <begin position="111"/>
        <end position="129"/>
    </location>
</feature>
<evidence type="ECO:0000313" key="3">
    <source>
        <dbReference type="Proteomes" id="UP000030111"/>
    </source>
</evidence>
<sequence length="135" mass="15227">MTRNRLYLLWFLALLGGYSYLLWAFFTNAQHQNFTPCLFKNATGIACPSCGVTRSVLLLTHGTITDAILLNPLGLIVAGIMVVSPFWLLYDVALKKDTLYKSYKKFEAIVTIKWVAILLITLILANWAWNITKGL</sequence>
<keyword evidence="1" id="KW-0812">Transmembrane</keyword>
<keyword evidence="3" id="KW-1185">Reference proteome</keyword>
<proteinExistence type="predicted"/>